<keyword evidence="2" id="KW-1003">Cell membrane</keyword>
<evidence type="ECO:0000256" key="1">
    <source>
        <dbReference type="ARBA" id="ARBA00004651"/>
    </source>
</evidence>
<evidence type="ECO:0000256" key="6">
    <source>
        <dbReference type="ARBA" id="ARBA00022989"/>
    </source>
</evidence>
<dbReference type="InterPro" id="IPR004117">
    <property type="entry name" value="7tm6_olfct_rcpt"/>
</dbReference>
<dbReference type="Pfam" id="PF02949">
    <property type="entry name" value="7tm_6"/>
    <property type="match status" value="1"/>
</dbReference>
<sequence>PGSTSAAGLCRERVDDLEEMSEGIFICTTVIVSTARMLYFLAYRMRLQRLASLLLEARRCFPVQGAALRSRYQRHAANVCIGFQATAVLPVSLWVLDPLLTAAVTSQNTNNASADAAAEASRLPLSLWLPVDGRQSPSYEAVYAFEGFLVVFTAQVLLFLDMLFIVLIIHITAELNVLNDSVAAIREAVAGGGETGNGTDASGKLDNTYGSVSRSDSDMYGQLVEAIRHHQTVMRYVQELEDFMSQPLYILLFTNMMNMCLHMFTFVVLLQKDIERSSMVKMMLTFPAYLYQTGTYCIFGQTIIDQLLKDTYTMFNMLYTLQGNK</sequence>
<reference evidence="11" key="1">
    <citation type="journal article" date="2015" name="Cell. Mol. Life Sci.">
        <title>Identification and functional analysis of olfactory receptor family reveal unusual characteristics of the olfactory system in the migratory locust.</title>
        <authorList>
            <person name="Wang Z."/>
            <person name="Yang P."/>
            <person name="Chen D."/>
            <person name="Jiang F."/>
            <person name="Li Y."/>
            <person name="Wang X."/>
            <person name="Kang L."/>
        </authorList>
    </citation>
    <scope>NUCLEOTIDE SEQUENCE</scope>
</reference>
<feature type="transmembrane region" description="Helical" evidence="10">
    <location>
        <begin position="23"/>
        <end position="42"/>
    </location>
</feature>
<evidence type="ECO:0000313" key="11">
    <source>
        <dbReference type="EMBL" id="ALD51445.1"/>
    </source>
</evidence>
<evidence type="ECO:0000256" key="10">
    <source>
        <dbReference type="SAM" id="Phobius"/>
    </source>
</evidence>
<feature type="transmembrane region" description="Helical" evidence="10">
    <location>
        <begin position="143"/>
        <end position="171"/>
    </location>
</feature>
<keyword evidence="3" id="KW-0716">Sensory transduction</keyword>
<organism evidence="11">
    <name type="scientific">Locusta migratoria</name>
    <name type="common">Migratory locust</name>
    <dbReference type="NCBI Taxonomy" id="7004"/>
    <lineage>
        <taxon>Eukaryota</taxon>
        <taxon>Metazoa</taxon>
        <taxon>Ecdysozoa</taxon>
        <taxon>Arthropoda</taxon>
        <taxon>Hexapoda</taxon>
        <taxon>Insecta</taxon>
        <taxon>Pterygota</taxon>
        <taxon>Neoptera</taxon>
        <taxon>Polyneoptera</taxon>
        <taxon>Orthoptera</taxon>
        <taxon>Caelifera</taxon>
        <taxon>Acrididea</taxon>
        <taxon>Acridomorpha</taxon>
        <taxon>Acridoidea</taxon>
        <taxon>Acrididae</taxon>
        <taxon>Oedipodinae</taxon>
        <taxon>Locusta</taxon>
    </lineage>
</organism>
<feature type="non-terminal residue" evidence="11">
    <location>
        <position position="1"/>
    </location>
</feature>
<keyword evidence="9" id="KW-0807">Transducer</keyword>
<name>A0A0M4IUI2_LOCMI</name>
<keyword evidence="6 10" id="KW-1133">Transmembrane helix</keyword>
<proteinExistence type="evidence at transcript level"/>
<comment type="subcellular location">
    <subcellularLocation>
        <location evidence="1">Cell membrane</location>
        <topology evidence="1">Multi-pass membrane protein</topology>
    </subcellularLocation>
</comment>
<evidence type="ECO:0000256" key="2">
    <source>
        <dbReference type="ARBA" id="ARBA00022475"/>
    </source>
</evidence>
<dbReference type="PANTHER" id="PTHR21137">
    <property type="entry name" value="ODORANT RECEPTOR"/>
    <property type="match status" value="1"/>
</dbReference>
<keyword evidence="5" id="KW-0552">Olfaction</keyword>
<accession>A0A0M4IUI2</accession>
<reference evidence="11" key="2">
    <citation type="submission" date="2015-02" db="EMBL/GenBank/DDBJ databases">
        <authorList>
            <person name="Torres C."/>
        </authorList>
    </citation>
    <scope>NUCLEOTIDE SEQUENCE</scope>
</reference>
<evidence type="ECO:0000256" key="8">
    <source>
        <dbReference type="ARBA" id="ARBA00023170"/>
    </source>
</evidence>
<keyword evidence="7 10" id="KW-0472">Membrane</keyword>
<evidence type="ECO:0000256" key="3">
    <source>
        <dbReference type="ARBA" id="ARBA00022606"/>
    </source>
</evidence>
<feature type="transmembrane region" description="Helical" evidence="10">
    <location>
        <begin position="282"/>
        <end position="304"/>
    </location>
</feature>
<dbReference type="EMBL" id="KP843309">
    <property type="protein sequence ID" value="ALD51445.1"/>
    <property type="molecule type" value="mRNA"/>
</dbReference>
<keyword evidence="4 10" id="KW-0812">Transmembrane</keyword>
<protein>
    <submittedName>
        <fullName evidence="11">Odorant receptor 101</fullName>
    </submittedName>
</protein>
<evidence type="ECO:0000256" key="9">
    <source>
        <dbReference type="ARBA" id="ARBA00023224"/>
    </source>
</evidence>
<dbReference type="AlphaFoldDB" id="A0A0M4IUI2"/>
<evidence type="ECO:0000256" key="5">
    <source>
        <dbReference type="ARBA" id="ARBA00022725"/>
    </source>
</evidence>
<evidence type="ECO:0000256" key="4">
    <source>
        <dbReference type="ARBA" id="ARBA00022692"/>
    </source>
</evidence>
<dbReference type="GO" id="GO:0005886">
    <property type="term" value="C:plasma membrane"/>
    <property type="evidence" value="ECO:0007669"/>
    <property type="project" value="UniProtKB-SubCell"/>
</dbReference>
<dbReference type="GO" id="GO:0007165">
    <property type="term" value="P:signal transduction"/>
    <property type="evidence" value="ECO:0007669"/>
    <property type="project" value="UniProtKB-KW"/>
</dbReference>
<dbReference type="PANTHER" id="PTHR21137:SF35">
    <property type="entry name" value="ODORANT RECEPTOR 19A-RELATED"/>
    <property type="match status" value="1"/>
</dbReference>
<feature type="transmembrane region" description="Helical" evidence="10">
    <location>
        <begin position="248"/>
        <end position="270"/>
    </location>
</feature>
<evidence type="ECO:0000256" key="7">
    <source>
        <dbReference type="ARBA" id="ARBA00023136"/>
    </source>
</evidence>
<dbReference type="GO" id="GO:0005549">
    <property type="term" value="F:odorant binding"/>
    <property type="evidence" value="ECO:0007669"/>
    <property type="project" value="InterPro"/>
</dbReference>
<keyword evidence="8 11" id="KW-0675">Receptor</keyword>
<dbReference type="GO" id="GO:0004984">
    <property type="term" value="F:olfactory receptor activity"/>
    <property type="evidence" value="ECO:0007669"/>
    <property type="project" value="InterPro"/>
</dbReference>